<proteinExistence type="predicted"/>
<evidence type="ECO:0000313" key="2">
    <source>
        <dbReference type="EMBL" id="UPV76619.1"/>
    </source>
</evidence>
<evidence type="ECO:0000256" key="1">
    <source>
        <dbReference type="SAM" id="MobiDB-lite"/>
    </source>
</evidence>
<dbReference type="KEGG" id="halx:M0R89_18985"/>
<dbReference type="Proteomes" id="UP000830729">
    <property type="component" value="Plasmid unnamed1"/>
</dbReference>
<dbReference type="GeneID" id="72187330"/>
<accession>A0A8U0I0F6</accession>
<reference evidence="2 3" key="1">
    <citation type="submission" date="2022-04" db="EMBL/GenBank/DDBJ databases">
        <title>Diverse halophilic archaea isolated from saline environments.</title>
        <authorList>
            <person name="Cui H.-L."/>
        </authorList>
    </citation>
    <scope>NUCLEOTIDE SEQUENCE [LARGE SCALE GENOMIC DNA]</scope>
    <source>
        <strain evidence="2 3">XZYJT49</strain>
        <plasmid evidence="2 3">unnamed1</plasmid>
    </source>
</reference>
<organism evidence="2 3">
    <name type="scientific">Halorussus limi</name>
    <dbReference type="NCBI Taxonomy" id="2938695"/>
    <lineage>
        <taxon>Archaea</taxon>
        <taxon>Methanobacteriati</taxon>
        <taxon>Methanobacteriota</taxon>
        <taxon>Stenosarchaea group</taxon>
        <taxon>Halobacteria</taxon>
        <taxon>Halobacteriales</taxon>
        <taxon>Haladaptataceae</taxon>
        <taxon>Halorussus</taxon>
    </lineage>
</organism>
<gene>
    <name evidence="2" type="ORF">M0R89_18985</name>
</gene>
<name>A0A8U0I0F6_9EURY</name>
<dbReference type="RefSeq" id="WP_248652652.1">
    <property type="nucleotide sequence ID" value="NZ_CP096660.1"/>
</dbReference>
<feature type="compositionally biased region" description="Basic and acidic residues" evidence="1">
    <location>
        <begin position="43"/>
        <end position="60"/>
    </location>
</feature>
<keyword evidence="3" id="KW-1185">Reference proteome</keyword>
<dbReference type="AlphaFoldDB" id="A0A8U0I0F6"/>
<feature type="region of interest" description="Disordered" evidence="1">
    <location>
        <begin position="43"/>
        <end position="76"/>
    </location>
</feature>
<sequence>MVKATMVEGISLPEDLEELLESLTPEELDDVERAVARLAEEKRRQQRIEEKEAEQERIEAENETPAGVPPKANRVVKTINENDDYYWQWREGDSVKSEYDKPVSDTE</sequence>
<keyword evidence="2" id="KW-0614">Plasmid</keyword>
<evidence type="ECO:0000313" key="3">
    <source>
        <dbReference type="Proteomes" id="UP000830729"/>
    </source>
</evidence>
<protein>
    <submittedName>
        <fullName evidence="2">Uncharacterized protein</fullName>
    </submittedName>
</protein>
<dbReference type="EMBL" id="CP096660">
    <property type="protein sequence ID" value="UPV76619.1"/>
    <property type="molecule type" value="Genomic_DNA"/>
</dbReference>
<geneLocation type="plasmid" evidence="2 3">
    <name>unnamed1</name>
</geneLocation>